<dbReference type="EMBL" id="JACICC010000009">
    <property type="protein sequence ID" value="MBB3810970.1"/>
    <property type="molecule type" value="Genomic_DNA"/>
</dbReference>
<reference evidence="2 3" key="1">
    <citation type="submission" date="2020-08" db="EMBL/GenBank/DDBJ databases">
        <title>Genomic Encyclopedia of Type Strains, Phase IV (KMG-IV): sequencing the most valuable type-strain genomes for metagenomic binning, comparative biology and taxonomic classification.</title>
        <authorList>
            <person name="Goeker M."/>
        </authorList>
    </citation>
    <scope>NUCLEOTIDE SEQUENCE [LARGE SCALE GENOMIC DNA]</scope>
    <source>
        <strain evidence="2 3">DSM 28760</strain>
    </source>
</reference>
<dbReference type="PANTHER" id="PTHR47515">
    <property type="entry name" value="LOW CALCIUM RESPONSE LOCUS PROTEIN T"/>
    <property type="match status" value="1"/>
</dbReference>
<comment type="caution">
    <text evidence="2">The sequence shown here is derived from an EMBL/GenBank/DDBJ whole genome shotgun (WGS) entry which is preliminary data.</text>
</comment>
<dbReference type="Pfam" id="PF13276">
    <property type="entry name" value="HTH_21"/>
    <property type="match status" value="1"/>
</dbReference>
<dbReference type="Pfam" id="PF00665">
    <property type="entry name" value="rve"/>
    <property type="match status" value="1"/>
</dbReference>
<keyword evidence="3" id="KW-1185">Reference proteome</keyword>
<gene>
    <name evidence="2" type="ORF">FHS81_003080</name>
</gene>
<protein>
    <submittedName>
        <fullName evidence="2">Transposase InsO family protein</fullName>
    </submittedName>
</protein>
<proteinExistence type="predicted"/>
<dbReference type="PANTHER" id="PTHR47515:SF1">
    <property type="entry name" value="BLR2054 PROTEIN"/>
    <property type="match status" value="1"/>
</dbReference>
<dbReference type="GO" id="GO:0003676">
    <property type="term" value="F:nucleic acid binding"/>
    <property type="evidence" value="ECO:0007669"/>
    <property type="project" value="InterPro"/>
</dbReference>
<name>A0A7W5Z6B3_9HYPH</name>
<dbReference type="AlphaFoldDB" id="A0A7W5Z6B3"/>
<organism evidence="2 3">
    <name type="scientific">Pseudochelatococcus contaminans</name>
    <dbReference type="NCBI Taxonomy" id="1538103"/>
    <lineage>
        <taxon>Bacteria</taxon>
        <taxon>Pseudomonadati</taxon>
        <taxon>Pseudomonadota</taxon>
        <taxon>Alphaproteobacteria</taxon>
        <taxon>Hyphomicrobiales</taxon>
        <taxon>Chelatococcaceae</taxon>
        <taxon>Pseudochelatococcus</taxon>
    </lineage>
</organism>
<dbReference type="GO" id="GO:0015074">
    <property type="term" value="P:DNA integration"/>
    <property type="evidence" value="ECO:0007669"/>
    <property type="project" value="InterPro"/>
</dbReference>
<evidence type="ECO:0000259" key="1">
    <source>
        <dbReference type="PROSITE" id="PS50994"/>
    </source>
</evidence>
<feature type="domain" description="Integrase catalytic" evidence="1">
    <location>
        <begin position="78"/>
        <end position="168"/>
    </location>
</feature>
<dbReference type="Proteomes" id="UP000537592">
    <property type="component" value="Unassembled WGS sequence"/>
</dbReference>
<evidence type="ECO:0000313" key="3">
    <source>
        <dbReference type="Proteomes" id="UP000537592"/>
    </source>
</evidence>
<dbReference type="InterPro" id="IPR012337">
    <property type="entry name" value="RNaseH-like_sf"/>
</dbReference>
<dbReference type="SUPFAM" id="SSF53098">
    <property type="entry name" value="Ribonuclease H-like"/>
    <property type="match status" value="1"/>
</dbReference>
<dbReference type="InterPro" id="IPR025948">
    <property type="entry name" value="HTH-like_dom"/>
</dbReference>
<sequence length="168" mass="19274">MPRGADDEQALTEDIIALAKQYGRYGYRRVTALLCHAGWTVNHKRVERIWRREGLKVPQRQPKRGRLWLNDGSCIRLRPEYPGHVWAYDFVEGRTHDGRKFRILTIIDEASRECLALIVARQLKHEDVLAALADLFISRGPPAHIRSDNVLCREAAAGKGQQVSLRRV</sequence>
<dbReference type="Gene3D" id="3.30.420.10">
    <property type="entry name" value="Ribonuclease H-like superfamily/Ribonuclease H"/>
    <property type="match status" value="1"/>
</dbReference>
<evidence type="ECO:0000313" key="2">
    <source>
        <dbReference type="EMBL" id="MBB3810970.1"/>
    </source>
</evidence>
<dbReference type="PROSITE" id="PS50994">
    <property type="entry name" value="INTEGRASE"/>
    <property type="match status" value="1"/>
</dbReference>
<dbReference type="InterPro" id="IPR036397">
    <property type="entry name" value="RNaseH_sf"/>
</dbReference>
<accession>A0A7W5Z6B3</accession>
<dbReference type="InterPro" id="IPR001584">
    <property type="entry name" value="Integrase_cat-core"/>
</dbReference>